<dbReference type="SUPFAM" id="SSF48452">
    <property type="entry name" value="TPR-like"/>
    <property type="match status" value="1"/>
</dbReference>
<dbReference type="Proteomes" id="UP000291142">
    <property type="component" value="Unassembled WGS sequence"/>
</dbReference>
<dbReference type="Pfam" id="PF19904">
    <property type="entry name" value="DUF6377"/>
    <property type="match status" value="1"/>
</dbReference>
<dbReference type="AlphaFoldDB" id="A0A4Q9FD19"/>
<proteinExistence type="predicted"/>
<comment type="caution">
    <text evidence="4">The sequence shown here is derived from an EMBL/GenBank/DDBJ whole genome shotgun (WGS) entry which is preliminary data.</text>
</comment>
<sequence length="512" mass="60490">MEQRSVYDAAKEIRIKNLQKLLNNDKATDENKYFIYNEIIVEYEKYSFDKALTSIEKNIEIANKLNDSVLKNKVQLKLAKLLVSSGRYKEAIDVLNEIERQNLPEILHSLYFYCLKEVYSGLNFYASVRSNKEEYSRLYNVYQDTLLQQLKKNSDESLALKEKKLRDKREIKKALEINNKRLNYLEPESPLYSLVAFERALLFELDNNIPKQKEFLIRSAISDIKLSIKDNASLTELAMIFFKEGDIERAHNYIVFSVEDAELYNSRLRFVNISNKLSVISKAYEERNLEQQKELKKLLIFISILVLFLLLTIIYIYRQIKKLSAARKQLKDANAQLHNLNEQLSLTNSDLNRLYNELSDTDRIKEQYIGTFLNLYSDYINKLDTYRKMVRKYIVSNKTKALLELTKSKQLIDNELNLFYENFDKSFLHIYPNFVNEVNNLLKDDEQIILKEEQSLNTELRIFALIRLGITNSTKISKILRYSVNTIYNYRVKVKNSAKYRDTFEDDVKKIS</sequence>
<keyword evidence="2" id="KW-0812">Transmembrane</keyword>
<accession>A0A4Q9FD19</accession>
<gene>
    <name evidence="4" type="ORF">EYD45_09250</name>
</gene>
<feature type="domain" description="DUF6377" evidence="3">
    <location>
        <begin position="223"/>
        <end position="477"/>
    </location>
</feature>
<dbReference type="InterPro" id="IPR045957">
    <property type="entry name" value="DUF6377"/>
</dbReference>
<evidence type="ECO:0000313" key="5">
    <source>
        <dbReference type="Proteomes" id="UP000291142"/>
    </source>
</evidence>
<dbReference type="EMBL" id="SIRT01000006">
    <property type="protein sequence ID" value="TBN03693.1"/>
    <property type="molecule type" value="Genomic_DNA"/>
</dbReference>
<keyword evidence="2" id="KW-0472">Membrane</keyword>
<organism evidence="4 5">
    <name type="scientific">Hyunsoonleella flava</name>
    <dbReference type="NCBI Taxonomy" id="2527939"/>
    <lineage>
        <taxon>Bacteria</taxon>
        <taxon>Pseudomonadati</taxon>
        <taxon>Bacteroidota</taxon>
        <taxon>Flavobacteriia</taxon>
        <taxon>Flavobacteriales</taxon>
        <taxon>Flavobacteriaceae</taxon>
    </lineage>
</organism>
<feature type="transmembrane region" description="Helical" evidence="2">
    <location>
        <begin position="298"/>
        <end position="317"/>
    </location>
</feature>
<name>A0A4Q9FD19_9FLAO</name>
<keyword evidence="5" id="KW-1185">Reference proteome</keyword>
<keyword evidence="2" id="KW-1133">Transmembrane helix</keyword>
<evidence type="ECO:0000256" key="1">
    <source>
        <dbReference type="SAM" id="Coils"/>
    </source>
</evidence>
<dbReference type="RefSeq" id="WP_130964261.1">
    <property type="nucleotide sequence ID" value="NZ_SIRT01000006.1"/>
</dbReference>
<keyword evidence="1" id="KW-0175">Coiled coil</keyword>
<evidence type="ECO:0000313" key="4">
    <source>
        <dbReference type="EMBL" id="TBN03693.1"/>
    </source>
</evidence>
<feature type="coiled-coil region" evidence="1">
    <location>
        <begin position="320"/>
        <end position="361"/>
    </location>
</feature>
<dbReference type="OrthoDB" id="1044679at2"/>
<evidence type="ECO:0000259" key="3">
    <source>
        <dbReference type="Pfam" id="PF19904"/>
    </source>
</evidence>
<dbReference type="InterPro" id="IPR011990">
    <property type="entry name" value="TPR-like_helical_dom_sf"/>
</dbReference>
<protein>
    <submittedName>
        <fullName evidence="4">Transcriptional regulator</fullName>
    </submittedName>
</protein>
<evidence type="ECO:0000256" key="2">
    <source>
        <dbReference type="SAM" id="Phobius"/>
    </source>
</evidence>
<reference evidence="4 5" key="1">
    <citation type="submission" date="2019-02" db="EMBL/GenBank/DDBJ databases">
        <title>Hyunsoonleella sp., isolated from marine sediment.</title>
        <authorList>
            <person name="Liu B.-T."/>
        </authorList>
    </citation>
    <scope>NUCLEOTIDE SEQUENCE [LARGE SCALE GENOMIC DNA]</scope>
    <source>
        <strain evidence="4 5">T58</strain>
    </source>
</reference>